<protein>
    <submittedName>
        <fullName evidence="2">Uncharacterized protein</fullName>
    </submittedName>
</protein>
<evidence type="ECO:0000313" key="2">
    <source>
        <dbReference type="EMBL" id="CAK8999450.1"/>
    </source>
</evidence>
<reference evidence="2 3" key="1">
    <citation type="submission" date="2024-02" db="EMBL/GenBank/DDBJ databases">
        <authorList>
            <person name="Chen Y."/>
            <person name="Shah S."/>
            <person name="Dougan E. K."/>
            <person name="Thang M."/>
            <person name="Chan C."/>
        </authorList>
    </citation>
    <scope>NUCLEOTIDE SEQUENCE [LARGE SCALE GENOMIC DNA]</scope>
</reference>
<sequence>MGSGCFKGNQDNVGNVYEPLVSDEPPPGPPELAAKLQPVFRASGRPGKCSSKELDTLLSCLADAGEEAPDRLLYWARRQTLKARGGLASLLQRLLSKVLRPKLAAAQAALKSAPGEGAEGVDFGKLASLCEDALRLDDLERRASASACRALHGVSRLPLAGPPSDYVVQDLDAILLLFQRAFIGQRAQSASKQLVQLCEFEADTGLPPVQDAFGTPGRTSEGSHPGDAVGPTGRSTDVSTGLGAARSYFTLHPCIPPLPPRGPARSAAPATTVPKDVTGTKTVQGRRVEGGEGHGLRKEFFTSMSLDAQRRWGRLTSSEGILEPGPVMCVGSRLKLQPLEAPSSELHQLLMAASNGDRIKLLFSSGHSIERTVTGNMPMPGGGSSIVVDAPFEEGT</sequence>
<gene>
    <name evidence="2" type="ORF">SCF082_LOCUS6046</name>
</gene>
<accession>A0ABP0IA54</accession>
<dbReference type="EMBL" id="CAXAMM010003335">
    <property type="protein sequence ID" value="CAK8999450.1"/>
    <property type="molecule type" value="Genomic_DNA"/>
</dbReference>
<evidence type="ECO:0000313" key="3">
    <source>
        <dbReference type="Proteomes" id="UP001642464"/>
    </source>
</evidence>
<proteinExistence type="predicted"/>
<organism evidence="2 3">
    <name type="scientific">Durusdinium trenchii</name>
    <dbReference type="NCBI Taxonomy" id="1381693"/>
    <lineage>
        <taxon>Eukaryota</taxon>
        <taxon>Sar</taxon>
        <taxon>Alveolata</taxon>
        <taxon>Dinophyceae</taxon>
        <taxon>Suessiales</taxon>
        <taxon>Symbiodiniaceae</taxon>
        <taxon>Durusdinium</taxon>
    </lineage>
</organism>
<dbReference type="Proteomes" id="UP001642464">
    <property type="component" value="Unassembled WGS sequence"/>
</dbReference>
<feature type="region of interest" description="Disordered" evidence="1">
    <location>
        <begin position="374"/>
        <end position="396"/>
    </location>
</feature>
<keyword evidence="3" id="KW-1185">Reference proteome</keyword>
<name>A0ABP0IA54_9DINO</name>
<comment type="caution">
    <text evidence="2">The sequence shown here is derived from an EMBL/GenBank/DDBJ whole genome shotgun (WGS) entry which is preliminary data.</text>
</comment>
<feature type="region of interest" description="Disordered" evidence="1">
    <location>
        <begin position="211"/>
        <end position="237"/>
    </location>
</feature>
<evidence type="ECO:0000256" key="1">
    <source>
        <dbReference type="SAM" id="MobiDB-lite"/>
    </source>
</evidence>